<dbReference type="InterPro" id="IPR011894">
    <property type="entry name" value="PorC_KorC"/>
</dbReference>
<dbReference type="InterPro" id="IPR019752">
    <property type="entry name" value="Pyrv/ketoisovalerate_OxRed_cat"/>
</dbReference>
<dbReference type="InterPro" id="IPR002869">
    <property type="entry name" value="Pyrv_flavodox_OxRed_cen"/>
</dbReference>
<accession>A0A6J6G680</accession>
<dbReference type="PANTHER" id="PTHR43366:SF1">
    <property type="entry name" value="PYRUVATE SYNTHASE SUBUNIT PORC"/>
    <property type="match status" value="1"/>
</dbReference>
<organism evidence="3">
    <name type="scientific">freshwater metagenome</name>
    <dbReference type="NCBI Taxonomy" id="449393"/>
    <lineage>
        <taxon>unclassified sequences</taxon>
        <taxon>metagenomes</taxon>
        <taxon>ecological metagenomes</taxon>
    </lineage>
</organism>
<dbReference type="InterPro" id="IPR051626">
    <property type="entry name" value="Oxidoreductase_gamma_subunit"/>
</dbReference>
<sequence length="196" mass="20740">MFQVRIHGRGGQGVVTAAELLAQAAFDEGRHAQAFPSFGSERTGAPVVAFCRIADNAIRVREPVMTPDALIVQDETLLRAIDVFNGLSPNGYVLINSTKTFTELGLAQYSPSAQRFITVPATQLAMEHLGRPVPNAVLLGAFAALTKIVSLKAVTDAINERFNAKLAVGNCSAASAAYEYVVAHLGANESKVVSNA</sequence>
<reference evidence="3" key="1">
    <citation type="submission" date="2020-05" db="EMBL/GenBank/DDBJ databases">
        <authorList>
            <person name="Chiriac C."/>
            <person name="Salcher M."/>
            <person name="Ghai R."/>
            <person name="Kavagutti S V."/>
        </authorList>
    </citation>
    <scope>NUCLEOTIDE SEQUENCE</scope>
</reference>
<evidence type="ECO:0000313" key="3">
    <source>
        <dbReference type="EMBL" id="CAB4594833.1"/>
    </source>
</evidence>
<dbReference type="AlphaFoldDB" id="A0A6J6G680"/>
<evidence type="ECO:0000259" key="2">
    <source>
        <dbReference type="Pfam" id="PF01558"/>
    </source>
</evidence>
<dbReference type="Gene3D" id="3.40.920.10">
    <property type="entry name" value="Pyruvate-ferredoxin oxidoreductase, PFOR, domain III"/>
    <property type="match status" value="1"/>
</dbReference>
<protein>
    <submittedName>
        <fullName evidence="3">Unannotated protein</fullName>
    </submittedName>
</protein>
<dbReference type="PANTHER" id="PTHR43366">
    <property type="entry name" value="PYRUVATE SYNTHASE SUBUNIT PORC"/>
    <property type="match status" value="1"/>
</dbReference>
<evidence type="ECO:0000256" key="1">
    <source>
        <dbReference type="ARBA" id="ARBA00023002"/>
    </source>
</evidence>
<feature type="domain" description="Pyruvate/ketoisovalerate oxidoreductase catalytic" evidence="2">
    <location>
        <begin position="10"/>
        <end position="179"/>
    </location>
</feature>
<dbReference type="Pfam" id="PF01558">
    <property type="entry name" value="POR"/>
    <property type="match status" value="1"/>
</dbReference>
<dbReference type="SUPFAM" id="SSF53323">
    <property type="entry name" value="Pyruvate-ferredoxin oxidoreductase, PFOR, domain III"/>
    <property type="match status" value="1"/>
</dbReference>
<dbReference type="NCBIfam" id="TIGR02175">
    <property type="entry name" value="PorC_KorC"/>
    <property type="match status" value="1"/>
</dbReference>
<proteinExistence type="predicted"/>
<keyword evidence="1" id="KW-0560">Oxidoreductase</keyword>
<gene>
    <name evidence="3" type="ORF">UFOPK1773_01040</name>
</gene>
<dbReference type="GO" id="GO:0016625">
    <property type="term" value="F:oxidoreductase activity, acting on the aldehyde or oxo group of donors, iron-sulfur protein as acceptor"/>
    <property type="evidence" value="ECO:0007669"/>
    <property type="project" value="InterPro"/>
</dbReference>
<dbReference type="EMBL" id="CAEZUA010000080">
    <property type="protein sequence ID" value="CAB4594833.1"/>
    <property type="molecule type" value="Genomic_DNA"/>
</dbReference>
<name>A0A6J6G680_9ZZZZ</name>